<gene>
    <name evidence="1" type="ORF">GGR16_002076</name>
</gene>
<evidence type="ECO:0000313" key="1">
    <source>
        <dbReference type="EMBL" id="MBB4017047.1"/>
    </source>
</evidence>
<dbReference type="AlphaFoldDB" id="A0A840C3P8"/>
<reference evidence="1 2" key="1">
    <citation type="submission" date="2020-08" db="EMBL/GenBank/DDBJ databases">
        <title>Genomic Encyclopedia of Type Strains, Phase IV (KMG-IV): sequencing the most valuable type-strain genomes for metagenomic binning, comparative biology and taxonomic classification.</title>
        <authorList>
            <person name="Goeker M."/>
        </authorList>
    </citation>
    <scope>NUCLEOTIDE SEQUENCE [LARGE SCALE GENOMIC DNA]</scope>
    <source>
        <strain evidence="1 2">DSM 103737</strain>
    </source>
</reference>
<keyword evidence="2" id="KW-1185">Reference proteome</keyword>
<accession>A0A840C3P8</accession>
<evidence type="ECO:0000313" key="2">
    <source>
        <dbReference type="Proteomes" id="UP000577362"/>
    </source>
</evidence>
<proteinExistence type="predicted"/>
<comment type="caution">
    <text evidence="1">The sequence shown here is derived from an EMBL/GenBank/DDBJ whole genome shotgun (WGS) entry which is preliminary data.</text>
</comment>
<sequence>MDISETALALLPAKSRAKLEALMIERQAAVGAYRAASDREQEARRDAALIEARARERLAMPPGVEIDAHPATAVVAARKHAQQRSETEERLMQPVEAARRRLAIASDARERAAARQEAFAFLEGIETWLGRAASFGIGRLDHFAPKPPKTRDFPAESERIRRELAALDDAWQAAEGAPAPVSDLRDRFLAELDAIAAQGEPRVHATARAGSPVELARMTRIATMPVVAGGEAPSLALSGDAGASFFVWLMRDQIAAKIGAMIDAAPQAGALSDTEREARFAETSARRLELERIEEAAIVAAEAEGRIIARRRDADPRAVLEVREV</sequence>
<dbReference type="EMBL" id="JACIEN010000002">
    <property type="protein sequence ID" value="MBB4017047.1"/>
    <property type="molecule type" value="Genomic_DNA"/>
</dbReference>
<dbReference type="Proteomes" id="UP000577362">
    <property type="component" value="Unassembled WGS sequence"/>
</dbReference>
<dbReference type="RefSeq" id="WP_183316538.1">
    <property type="nucleotide sequence ID" value="NZ_JACIEN010000002.1"/>
</dbReference>
<organism evidence="1 2">
    <name type="scientific">Chelatococcus caeni</name>
    <dbReference type="NCBI Taxonomy" id="1348468"/>
    <lineage>
        <taxon>Bacteria</taxon>
        <taxon>Pseudomonadati</taxon>
        <taxon>Pseudomonadota</taxon>
        <taxon>Alphaproteobacteria</taxon>
        <taxon>Hyphomicrobiales</taxon>
        <taxon>Chelatococcaceae</taxon>
        <taxon>Chelatococcus</taxon>
    </lineage>
</organism>
<name>A0A840C3P8_9HYPH</name>
<protein>
    <submittedName>
        <fullName evidence="1">Uncharacterized protein</fullName>
    </submittedName>
</protein>